<evidence type="ECO:0000256" key="1">
    <source>
        <dbReference type="HAMAP-Rule" id="MF_02216"/>
    </source>
</evidence>
<comment type="subcellular location">
    <subcellularLocation>
        <location evidence="1">Cytoplasm</location>
    </subcellularLocation>
</comment>
<evidence type="ECO:0000313" key="2">
    <source>
        <dbReference type="EMBL" id="MDT0635713.1"/>
    </source>
</evidence>
<dbReference type="InterPro" id="IPR007475">
    <property type="entry name" value="UbiK"/>
</dbReference>
<proteinExistence type="inferred from homology"/>
<dbReference type="PANTHER" id="PTHR38040:SF1">
    <property type="entry name" value="UBIQUINONE BIOSYNTHESIS ACCESSORY FACTOR UBIK"/>
    <property type="match status" value="1"/>
</dbReference>
<dbReference type="PANTHER" id="PTHR38040">
    <property type="entry name" value="UBIQUINONE BIOSYNTHESIS ACCESSORY FACTOR UBIK"/>
    <property type="match status" value="1"/>
</dbReference>
<comment type="similarity">
    <text evidence="1">Belongs to the UbiK family.</text>
</comment>
<keyword evidence="1" id="KW-0831">Ubiquinone biosynthesis</keyword>
<evidence type="ECO:0000313" key="3">
    <source>
        <dbReference type="Proteomes" id="UP001251857"/>
    </source>
</evidence>
<name>A0ABU3C2C6_9GAMM</name>
<comment type="function">
    <text evidence="1">Required for efficient ubiquinone (coenzyme Q) biosynthesis. UbiK is probably an accessory factor of Ubi enzymes and facilitates ubiquinone biosynthesis by acting as an assembly factor, a targeting factor, or both.</text>
</comment>
<sequence length="82" mass="9286">MIDARRLEELAQRLAGVMPPALGPIRTEIEQNLRAVLQSQLPRLELVGREEFEAARSQLVQARERIAELEAQVAELEAQRRG</sequence>
<dbReference type="Proteomes" id="UP001251857">
    <property type="component" value="Unassembled WGS sequence"/>
</dbReference>
<gene>
    <name evidence="1" type="primary">ubiK</name>
    <name evidence="2" type="ORF">RM532_12215</name>
</gene>
<comment type="pathway">
    <text evidence="1">Cofactor biosynthesis; ubiquinone biosynthesis.</text>
</comment>
<organism evidence="2 3">
    <name type="scientific">Spectribacter hydrogenoxidans</name>
    <dbReference type="NCBI Taxonomy" id="3075608"/>
    <lineage>
        <taxon>Bacteria</taxon>
        <taxon>Pseudomonadati</taxon>
        <taxon>Pseudomonadota</taxon>
        <taxon>Gammaproteobacteria</taxon>
        <taxon>Salinisphaerales</taxon>
        <taxon>Salinisphaeraceae</taxon>
        <taxon>Spectribacter</taxon>
    </lineage>
</organism>
<feature type="coiled-coil region" evidence="1">
    <location>
        <begin position="52"/>
        <end position="79"/>
    </location>
</feature>
<reference evidence="2 3" key="1">
    <citation type="submission" date="2023-09" db="EMBL/GenBank/DDBJ databases">
        <authorList>
            <person name="Rey-Velasco X."/>
        </authorList>
    </citation>
    <scope>NUCLEOTIDE SEQUENCE [LARGE SCALE GENOMIC DNA]</scope>
    <source>
        <strain evidence="2 3">W335</strain>
    </source>
</reference>
<accession>A0ABU3C2C6</accession>
<dbReference type="HAMAP" id="MF_02216">
    <property type="entry name" value="UbiK"/>
    <property type="match status" value="1"/>
</dbReference>
<dbReference type="RefSeq" id="WP_311653614.1">
    <property type="nucleotide sequence ID" value="NZ_JAVRIB010000013.1"/>
</dbReference>
<comment type="caution">
    <text evidence="2">The sequence shown here is derived from an EMBL/GenBank/DDBJ whole genome shotgun (WGS) entry which is preliminary data.</text>
</comment>
<keyword evidence="1" id="KW-0963">Cytoplasm</keyword>
<keyword evidence="3" id="KW-1185">Reference proteome</keyword>
<dbReference type="Pfam" id="PF04380">
    <property type="entry name" value="BMFP"/>
    <property type="match status" value="1"/>
</dbReference>
<protein>
    <recommendedName>
        <fullName evidence="1">Ubiquinone biosynthesis accessory factor UbiK</fullName>
    </recommendedName>
</protein>
<keyword evidence="1" id="KW-0175">Coiled coil</keyword>
<dbReference type="EMBL" id="JAVRIB010000013">
    <property type="protein sequence ID" value="MDT0635713.1"/>
    <property type="molecule type" value="Genomic_DNA"/>
</dbReference>